<name>A0A645EI19_9ZZZZ</name>
<comment type="caution">
    <text evidence="2">The sequence shown here is derived from an EMBL/GenBank/DDBJ whole genome shotgun (WGS) entry which is preliminary data.</text>
</comment>
<dbReference type="AlphaFoldDB" id="A0A645EI19"/>
<feature type="region of interest" description="Disordered" evidence="1">
    <location>
        <begin position="51"/>
        <end position="76"/>
    </location>
</feature>
<evidence type="ECO:0000256" key="1">
    <source>
        <dbReference type="SAM" id="MobiDB-lite"/>
    </source>
</evidence>
<reference evidence="2" key="1">
    <citation type="submission" date="2019-08" db="EMBL/GenBank/DDBJ databases">
        <authorList>
            <person name="Kucharzyk K."/>
            <person name="Murdoch R.W."/>
            <person name="Higgins S."/>
            <person name="Loffler F."/>
        </authorList>
    </citation>
    <scope>NUCLEOTIDE SEQUENCE</scope>
</reference>
<gene>
    <name evidence="2" type="ORF">SDC9_148168</name>
</gene>
<dbReference type="EMBL" id="VSSQ01047001">
    <property type="protein sequence ID" value="MPN00970.1"/>
    <property type="molecule type" value="Genomic_DNA"/>
</dbReference>
<accession>A0A645EI19</accession>
<feature type="region of interest" description="Disordered" evidence="1">
    <location>
        <begin position="1"/>
        <end position="31"/>
    </location>
</feature>
<protein>
    <submittedName>
        <fullName evidence="2">Uncharacterized protein</fullName>
    </submittedName>
</protein>
<evidence type="ECO:0000313" key="2">
    <source>
        <dbReference type="EMBL" id="MPN00970.1"/>
    </source>
</evidence>
<sequence>MLGREENIHWRRSGLLGRQPGRGRPHDSAREPELYGLRLSGGADAVHYAAPEDEKSRRRLRPGLHQPDEGGWQGVL</sequence>
<proteinExistence type="predicted"/>
<organism evidence="2">
    <name type="scientific">bioreactor metagenome</name>
    <dbReference type="NCBI Taxonomy" id="1076179"/>
    <lineage>
        <taxon>unclassified sequences</taxon>
        <taxon>metagenomes</taxon>
        <taxon>ecological metagenomes</taxon>
    </lineage>
</organism>